<dbReference type="AlphaFoldDB" id="A0A3S4P5Q4"/>
<proteinExistence type="predicted"/>
<gene>
    <name evidence="1" type="ORF">NCTC9428_01220</name>
</gene>
<dbReference type="Proteomes" id="UP000281909">
    <property type="component" value="Chromosome"/>
</dbReference>
<protein>
    <submittedName>
        <fullName evidence="1">Uncharacterized protein</fullName>
    </submittedName>
</protein>
<organism evidence="1 2">
    <name type="scientific">Pseudomonas fluorescens</name>
    <dbReference type="NCBI Taxonomy" id="294"/>
    <lineage>
        <taxon>Bacteria</taxon>
        <taxon>Pseudomonadati</taxon>
        <taxon>Pseudomonadota</taxon>
        <taxon>Gammaproteobacteria</taxon>
        <taxon>Pseudomonadales</taxon>
        <taxon>Pseudomonadaceae</taxon>
        <taxon>Pseudomonas</taxon>
    </lineage>
</organism>
<accession>A0A3S4P5Q4</accession>
<name>A0A3S4P5Q4_PSEFL</name>
<evidence type="ECO:0000313" key="1">
    <source>
        <dbReference type="EMBL" id="VEF09334.1"/>
    </source>
</evidence>
<evidence type="ECO:0000313" key="2">
    <source>
        <dbReference type="Proteomes" id="UP000281909"/>
    </source>
</evidence>
<dbReference type="EMBL" id="LR134318">
    <property type="protein sequence ID" value="VEF09334.1"/>
    <property type="molecule type" value="Genomic_DNA"/>
</dbReference>
<reference evidence="1 2" key="1">
    <citation type="submission" date="2018-12" db="EMBL/GenBank/DDBJ databases">
        <authorList>
            <consortium name="Pathogen Informatics"/>
        </authorList>
    </citation>
    <scope>NUCLEOTIDE SEQUENCE [LARGE SCALE GENOMIC DNA]</scope>
    <source>
        <strain evidence="1 2">NCTC9428</strain>
    </source>
</reference>
<sequence length="74" mass="8217">MSFTLCFTYNNKRVVTKVSVDHLTPYAAVCFALLQSGATNDSSRGGWPDSYEGILEVAKHYGLTNFSFHHSLKS</sequence>